<dbReference type="InterPro" id="IPR013785">
    <property type="entry name" value="Aldolase_TIM"/>
</dbReference>
<dbReference type="Proteomes" id="UP000184330">
    <property type="component" value="Unassembled WGS sequence"/>
</dbReference>
<accession>A0A1L7XC47</accession>
<dbReference type="OrthoDB" id="70823at2759"/>
<dbReference type="STRING" id="576137.A0A1L7XC47"/>
<organism evidence="1 2">
    <name type="scientific">Phialocephala subalpina</name>
    <dbReference type="NCBI Taxonomy" id="576137"/>
    <lineage>
        <taxon>Eukaryota</taxon>
        <taxon>Fungi</taxon>
        <taxon>Dikarya</taxon>
        <taxon>Ascomycota</taxon>
        <taxon>Pezizomycotina</taxon>
        <taxon>Leotiomycetes</taxon>
        <taxon>Helotiales</taxon>
        <taxon>Mollisiaceae</taxon>
        <taxon>Phialocephala</taxon>
        <taxon>Phialocephala fortinii species complex</taxon>
    </lineage>
</organism>
<sequence length="206" mass="21263">MAFVKMSTGYGFTKQASGEYNYKGAIIPHLELMKKHVSPNVQVKTAGVVRTPDDLLRMRALGITRVGATAMEAILDEAVRRAICRIDATSGDAGDCGVSGVLSVLLGLAAFDDEPPNGQRYLRTLDRLVDVGVLADVGVVGVSAAGDAISAGLLVSIGLGAPGVGLSSVFGAGVEDFTFSTDLTVTGIGRGFSAVAHFWGFRSSGL</sequence>
<dbReference type="Gene3D" id="3.20.20.70">
    <property type="entry name" value="Aldolase class I"/>
    <property type="match status" value="1"/>
</dbReference>
<evidence type="ECO:0000313" key="2">
    <source>
        <dbReference type="Proteomes" id="UP000184330"/>
    </source>
</evidence>
<evidence type="ECO:0008006" key="3">
    <source>
        <dbReference type="Google" id="ProtNLM"/>
    </source>
</evidence>
<evidence type="ECO:0000313" key="1">
    <source>
        <dbReference type="EMBL" id="CZR62620.1"/>
    </source>
</evidence>
<name>A0A1L7XC47_9HELO</name>
<reference evidence="1 2" key="1">
    <citation type="submission" date="2016-03" db="EMBL/GenBank/DDBJ databases">
        <authorList>
            <person name="Ploux O."/>
        </authorList>
    </citation>
    <scope>NUCLEOTIDE SEQUENCE [LARGE SCALE GENOMIC DNA]</scope>
    <source>
        <strain evidence="1 2">UAMH 11012</strain>
    </source>
</reference>
<dbReference type="EMBL" id="FJOG01000021">
    <property type="protein sequence ID" value="CZR62620.1"/>
    <property type="molecule type" value="Genomic_DNA"/>
</dbReference>
<protein>
    <recommendedName>
        <fullName evidence="3">Deoxyribose-phosphate aldolase</fullName>
    </recommendedName>
</protein>
<dbReference type="SUPFAM" id="SSF51569">
    <property type="entry name" value="Aldolase"/>
    <property type="match status" value="1"/>
</dbReference>
<keyword evidence="2" id="KW-1185">Reference proteome</keyword>
<dbReference type="AlphaFoldDB" id="A0A1L7XC47"/>
<proteinExistence type="predicted"/>
<gene>
    <name evidence="1" type="ORF">PAC_12517</name>
</gene>